<sequence length="257" mass="27265">MTRWVRFDDGGTPAFGVVEGDQVRVHEGDMFAGATATDRLVPAEGLALLPPCEPTKVIALWNNFRALGTKLGVSVPEDPLYLLKAVSSITSPGATVPRPKAYDGRLVFEGELGIVIGKKLTNASVEEAEAGIFGYTCVNDITAGDLLNKDPNFPQWARAKSFDSFCPFGPVIATGLDPATLTIRTILNGSERQNYPVTDMIFPAADLVARISADMTLMPGDLIACGTSVGVGAMKEPENVVEVLIEGIGTLRNTVLA</sequence>
<dbReference type="OrthoDB" id="5197601at2"/>
<keyword evidence="1" id="KW-0479">Metal-binding</keyword>
<name>A0A1E3GXF8_9HYPH</name>
<dbReference type="GO" id="GO:0046872">
    <property type="term" value="F:metal ion binding"/>
    <property type="evidence" value="ECO:0007669"/>
    <property type="project" value="UniProtKB-KW"/>
</dbReference>
<dbReference type="PANTHER" id="PTHR11820:SF7">
    <property type="entry name" value="ACYLPYRUVASE FAHD1, MITOCHONDRIAL"/>
    <property type="match status" value="1"/>
</dbReference>
<evidence type="ECO:0000313" key="5">
    <source>
        <dbReference type="Proteomes" id="UP000094622"/>
    </source>
</evidence>
<dbReference type="Pfam" id="PF01557">
    <property type="entry name" value="FAA_hydrolase"/>
    <property type="match status" value="1"/>
</dbReference>
<accession>A0A1E3GXF8</accession>
<reference evidence="4 5" key="1">
    <citation type="submission" date="2016-07" db="EMBL/GenBank/DDBJ databases">
        <title>Draft Genome Sequence of Methylobrevis pamukkalensis PK2.</title>
        <authorList>
            <person name="Vasilenko O.V."/>
            <person name="Doronina N.V."/>
            <person name="Shmareva M.N."/>
            <person name="Tarlachkov S.V."/>
            <person name="Mustakhimov I."/>
            <person name="Trotsenko Y.A."/>
        </authorList>
    </citation>
    <scope>NUCLEOTIDE SEQUENCE [LARGE SCALE GENOMIC DNA]</scope>
    <source>
        <strain evidence="4 5">PK2</strain>
    </source>
</reference>
<keyword evidence="5" id="KW-1185">Reference proteome</keyword>
<proteinExistence type="predicted"/>
<gene>
    <name evidence="4" type="primary">hpcE</name>
    <name evidence="4" type="ORF">A6302_03953</name>
</gene>
<dbReference type="PATRIC" id="fig|1439726.3.peg.4173"/>
<dbReference type="Proteomes" id="UP000094622">
    <property type="component" value="Unassembled WGS sequence"/>
</dbReference>
<dbReference type="SUPFAM" id="SSF56529">
    <property type="entry name" value="FAH"/>
    <property type="match status" value="1"/>
</dbReference>
<evidence type="ECO:0000259" key="2">
    <source>
        <dbReference type="Pfam" id="PF01557"/>
    </source>
</evidence>
<dbReference type="GO" id="GO:0016853">
    <property type="term" value="F:isomerase activity"/>
    <property type="evidence" value="ECO:0007669"/>
    <property type="project" value="UniProtKB-KW"/>
</dbReference>
<dbReference type="Pfam" id="PF10370">
    <property type="entry name" value="Rv2993c-like_N"/>
    <property type="match status" value="1"/>
</dbReference>
<evidence type="ECO:0000313" key="4">
    <source>
        <dbReference type="EMBL" id="ODN68742.1"/>
    </source>
</evidence>
<feature type="domain" description="Fumarylacetoacetase-like C-terminal" evidence="2">
    <location>
        <begin position="56"/>
        <end position="255"/>
    </location>
</feature>
<evidence type="ECO:0000259" key="3">
    <source>
        <dbReference type="Pfam" id="PF10370"/>
    </source>
</evidence>
<organism evidence="4 5">
    <name type="scientific">Methylobrevis pamukkalensis</name>
    <dbReference type="NCBI Taxonomy" id="1439726"/>
    <lineage>
        <taxon>Bacteria</taxon>
        <taxon>Pseudomonadati</taxon>
        <taxon>Pseudomonadota</taxon>
        <taxon>Alphaproteobacteria</taxon>
        <taxon>Hyphomicrobiales</taxon>
        <taxon>Pleomorphomonadaceae</taxon>
        <taxon>Methylobrevis</taxon>
    </lineage>
</organism>
<dbReference type="RefSeq" id="WP_069308165.1">
    <property type="nucleotide sequence ID" value="NZ_MCRJ01000138.1"/>
</dbReference>
<dbReference type="Gene3D" id="3.90.850.10">
    <property type="entry name" value="Fumarylacetoacetase-like, C-terminal domain"/>
    <property type="match status" value="1"/>
</dbReference>
<dbReference type="InterPro" id="IPR011234">
    <property type="entry name" value="Fumarylacetoacetase-like_C"/>
</dbReference>
<comment type="caution">
    <text evidence="4">The sequence shown here is derived from an EMBL/GenBank/DDBJ whole genome shotgun (WGS) entry which is preliminary data.</text>
</comment>
<feature type="domain" description="Rv2993c-like N-terminal" evidence="3">
    <location>
        <begin position="3"/>
        <end position="51"/>
    </location>
</feature>
<dbReference type="EMBL" id="MCRJ01000138">
    <property type="protein sequence ID" value="ODN68742.1"/>
    <property type="molecule type" value="Genomic_DNA"/>
</dbReference>
<dbReference type="PANTHER" id="PTHR11820">
    <property type="entry name" value="ACYLPYRUVASE"/>
    <property type="match status" value="1"/>
</dbReference>
<dbReference type="InterPro" id="IPR036663">
    <property type="entry name" value="Fumarylacetoacetase_C_sf"/>
</dbReference>
<dbReference type="GO" id="GO:0018773">
    <property type="term" value="F:acetylpyruvate hydrolase activity"/>
    <property type="evidence" value="ECO:0007669"/>
    <property type="project" value="TreeGrafter"/>
</dbReference>
<protein>
    <submittedName>
        <fullName evidence="4">Homoprotocatechuate catabolism bifunctional isomerase/decarboxylase</fullName>
    </submittedName>
</protein>
<dbReference type="AlphaFoldDB" id="A0A1E3GXF8"/>
<evidence type="ECO:0000256" key="1">
    <source>
        <dbReference type="ARBA" id="ARBA00022723"/>
    </source>
</evidence>
<dbReference type="InterPro" id="IPR018833">
    <property type="entry name" value="Rv2993c-like_N"/>
</dbReference>
<keyword evidence="4" id="KW-0413">Isomerase</keyword>